<name>A0A9P6J8U9_MORAP</name>
<reference evidence="2" key="1">
    <citation type="journal article" date="2020" name="Fungal Divers.">
        <title>Resolving the Mortierellaceae phylogeny through synthesis of multi-gene phylogenetics and phylogenomics.</title>
        <authorList>
            <person name="Vandepol N."/>
            <person name="Liber J."/>
            <person name="Desiro A."/>
            <person name="Na H."/>
            <person name="Kennedy M."/>
            <person name="Barry K."/>
            <person name="Grigoriev I.V."/>
            <person name="Miller A.N."/>
            <person name="O'Donnell K."/>
            <person name="Stajich J.E."/>
            <person name="Bonito G."/>
        </authorList>
    </citation>
    <scope>NUCLEOTIDE SEQUENCE</scope>
    <source>
        <strain evidence="2">CK1249</strain>
    </source>
</reference>
<sequence length="280" mass="30445">MVFFNAKSISSLVVGGVLMIQAALTGVEGQAWRAHHGLTGAAFQTQFNNYVSQGYRLTHLDGYGLNNVAYFAAIYEQTSGPAWVAKFGLTSAGYQEQFDTLVKDGYRLKKVNGYSVNGSERFAAIWDKSSGAAWVARHNLDSAQYQAAFNTYVSQGYRLKHVSGYAVGTTAKYAAVFDKSAGPKFAARHGLTSAQYQAEVTKLKGEGYRPVSIDAYTVNGQNLFAAVWEQTTGPDWAARHNLTSAQFQAEFDRLVKLGFKLISVSGYGSGSALYAGLWTK</sequence>
<proteinExistence type="predicted"/>
<dbReference type="OrthoDB" id="5946976at2759"/>
<protein>
    <submittedName>
        <fullName evidence="2">Uncharacterized protein</fullName>
    </submittedName>
</protein>
<organism evidence="2 3">
    <name type="scientific">Mortierella alpina</name>
    <name type="common">Oleaginous fungus</name>
    <name type="synonym">Mortierella renispora</name>
    <dbReference type="NCBI Taxonomy" id="64518"/>
    <lineage>
        <taxon>Eukaryota</taxon>
        <taxon>Fungi</taxon>
        <taxon>Fungi incertae sedis</taxon>
        <taxon>Mucoromycota</taxon>
        <taxon>Mortierellomycotina</taxon>
        <taxon>Mortierellomycetes</taxon>
        <taxon>Mortierellales</taxon>
        <taxon>Mortierellaceae</taxon>
        <taxon>Mortierella</taxon>
    </lineage>
</organism>
<feature type="signal peptide" evidence="1">
    <location>
        <begin position="1"/>
        <end position="29"/>
    </location>
</feature>
<evidence type="ECO:0000313" key="3">
    <source>
        <dbReference type="Proteomes" id="UP000738359"/>
    </source>
</evidence>
<dbReference type="EMBL" id="JAAAHY010000294">
    <property type="protein sequence ID" value="KAF9965043.1"/>
    <property type="molecule type" value="Genomic_DNA"/>
</dbReference>
<gene>
    <name evidence="2" type="ORF">BGZ70_005514</name>
</gene>
<keyword evidence="1" id="KW-0732">Signal</keyword>
<comment type="caution">
    <text evidence="2">The sequence shown here is derived from an EMBL/GenBank/DDBJ whole genome shotgun (WGS) entry which is preliminary data.</text>
</comment>
<keyword evidence="3" id="KW-1185">Reference proteome</keyword>
<evidence type="ECO:0000313" key="2">
    <source>
        <dbReference type="EMBL" id="KAF9965043.1"/>
    </source>
</evidence>
<accession>A0A9P6J8U9</accession>
<dbReference type="InterPro" id="IPR049511">
    <property type="entry name" value="PGH-like_rpt"/>
</dbReference>
<dbReference type="Proteomes" id="UP000738359">
    <property type="component" value="Unassembled WGS sequence"/>
</dbReference>
<evidence type="ECO:0000256" key="1">
    <source>
        <dbReference type="SAM" id="SignalP"/>
    </source>
</evidence>
<dbReference type="Pfam" id="PF17660">
    <property type="entry name" value="BTRD1"/>
    <property type="match status" value="5"/>
</dbReference>
<dbReference type="AlphaFoldDB" id="A0A9P6J8U9"/>
<feature type="chain" id="PRO_5040344637" evidence="1">
    <location>
        <begin position="30"/>
        <end position="280"/>
    </location>
</feature>